<reference evidence="4 5" key="1">
    <citation type="journal article" date="2021" name="DNA Res.">
        <title>Genome analysis of Candida subhashii reveals its hybrid nature and dual mitochondrial genome conformations.</title>
        <authorList>
            <person name="Mixao V."/>
            <person name="Hegedusova E."/>
            <person name="Saus E."/>
            <person name="Pryszcz L.P."/>
            <person name="Cillingova A."/>
            <person name="Nosek J."/>
            <person name="Gabaldon T."/>
        </authorList>
    </citation>
    <scope>NUCLEOTIDE SEQUENCE [LARGE SCALE GENOMIC DNA]</scope>
    <source>
        <strain evidence="4 5">CBS 10753</strain>
    </source>
</reference>
<sequence>MAARSIAKIVTARQQAEGVGATVRRSIGVINQRKYNPFLMFDHFSSAGTNGFPEHPHRGQETITLILHGAIAHEDFTGSKGILYPGDLQFMTAGRGVVHSEMPVPNKDGSPTVGLQLWVDLPNHLKDVEPRYRDLRAWEIPEVVTDNDRVTIKVISGTSHGVESVKELAYTPVNYYYYRVKAGGSFKQELQEGFNYFLYVLNGKNLVLNNDTKIDQYQNVFFEEEGGYITGKNTATEDNEETEVQFVLVGGKKLDQDVVQYGPFVAATNEGIQKAIMDYQYARNGFDNVRTWRTLISNGVTDEMIQGPLNGSLEKREQMRKEFLALKAGGGVAKDEL</sequence>
<comment type="similarity">
    <text evidence="1">Belongs to the pirin family.</text>
</comment>
<dbReference type="PANTHER" id="PTHR13903">
    <property type="entry name" value="PIRIN-RELATED"/>
    <property type="match status" value="1"/>
</dbReference>
<evidence type="ECO:0000259" key="2">
    <source>
        <dbReference type="Pfam" id="PF02678"/>
    </source>
</evidence>
<dbReference type="OrthoDB" id="198735at2759"/>
<accession>A0A8J5Q341</accession>
<protein>
    <submittedName>
        <fullName evidence="4">PRN1</fullName>
    </submittedName>
</protein>
<evidence type="ECO:0000313" key="5">
    <source>
        <dbReference type="Proteomes" id="UP000694255"/>
    </source>
</evidence>
<feature type="domain" description="Pirin C-terminal" evidence="3">
    <location>
        <begin position="176"/>
        <end position="285"/>
    </location>
</feature>
<dbReference type="PIRSF" id="PIRSF006232">
    <property type="entry name" value="Pirin"/>
    <property type="match status" value="1"/>
</dbReference>
<dbReference type="AlphaFoldDB" id="A0A8J5Q341"/>
<comment type="caution">
    <text evidence="4">The sequence shown here is derived from an EMBL/GenBank/DDBJ whole genome shotgun (WGS) entry which is preliminary data.</text>
</comment>
<dbReference type="CDD" id="cd02247">
    <property type="entry name" value="cupin_pirin_C"/>
    <property type="match status" value="1"/>
</dbReference>
<dbReference type="InterPro" id="IPR008778">
    <property type="entry name" value="Pirin_C_dom"/>
</dbReference>
<gene>
    <name evidence="4" type="ORF">J8A68_005421</name>
</gene>
<organism evidence="4 5">
    <name type="scientific">[Candida] subhashii</name>
    <dbReference type="NCBI Taxonomy" id="561895"/>
    <lineage>
        <taxon>Eukaryota</taxon>
        <taxon>Fungi</taxon>
        <taxon>Dikarya</taxon>
        <taxon>Ascomycota</taxon>
        <taxon>Saccharomycotina</taxon>
        <taxon>Pichiomycetes</taxon>
        <taxon>Debaryomycetaceae</taxon>
        <taxon>Spathaspora</taxon>
    </lineage>
</organism>
<evidence type="ECO:0000259" key="3">
    <source>
        <dbReference type="Pfam" id="PF05726"/>
    </source>
</evidence>
<proteinExistence type="inferred from homology"/>
<dbReference type="RefSeq" id="XP_049261282.1">
    <property type="nucleotide sequence ID" value="XM_049409486.1"/>
</dbReference>
<dbReference type="Pfam" id="PF05726">
    <property type="entry name" value="Pirin_C"/>
    <property type="match status" value="1"/>
</dbReference>
<dbReference type="GeneID" id="73472221"/>
<dbReference type="InterPro" id="IPR003829">
    <property type="entry name" value="Pirin_N_dom"/>
</dbReference>
<evidence type="ECO:0000313" key="4">
    <source>
        <dbReference type="EMBL" id="KAG7661049.1"/>
    </source>
</evidence>
<dbReference type="Proteomes" id="UP000694255">
    <property type="component" value="Unassembled WGS sequence"/>
</dbReference>
<feature type="domain" description="Pirin N-terminal" evidence="2">
    <location>
        <begin position="22"/>
        <end position="119"/>
    </location>
</feature>
<dbReference type="InterPro" id="IPR012093">
    <property type="entry name" value="Pirin"/>
</dbReference>
<name>A0A8J5Q341_9ASCO</name>
<keyword evidence="5" id="KW-1185">Reference proteome</keyword>
<dbReference type="CDD" id="cd02909">
    <property type="entry name" value="cupin_pirin_N"/>
    <property type="match status" value="1"/>
</dbReference>
<dbReference type="EMBL" id="JAGSYN010000270">
    <property type="protein sequence ID" value="KAG7661049.1"/>
    <property type="molecule type" value="Genomic_DNA"/>
</dbReference>
<dbReference type="Pfam" id="PF02678">
    <property type="entry name" value="Pirin"/>
    <property type="match status" value="1"/>
</dbReference>
<evidence type="ECO:0000256" key="1">
    <source>
        <dbReference type="RuleBase" id="RU003457"/>
    </source>
</evidence>
<dbReference type="PANTHER" id="PTHR13903:SF8">
    <property type="entry name" value="PIRIN"/>
    <property type="match status" value="1"/>
</dbReference>